<sequence>MPSPIPNVDWNLVAQRAGYSNAGCTKTRYGQIRKALGAASGSGYSPPIKRTKMEVDSGTNKYALRVKKVTATSRKGKGKPEGETTMKTEKTEHNEFLKYYSDHEKYVSHDSEEFAHDDFFDADV</sequence>
<dbReference type="AlphaFoldDB" id="A0A9P7YWM5"/>
<name>A0A9P7YWM5_9HELO</name>
<evidence type="ECO:0000313" key="3">
    <source>
        <dbReference type="Proteomes" id="UP000887226"/>
    </source>
</evidence>
<comment type="caution">
    <text evidence="2">The sequence shown here is derived from an EMBL/GenBank/DDBJ whole genome shotgun (WGS) entry which is preliminary data.</text>
</comment>
<dbReference type="EMBL" id="MU254272">
    <property type="protein sequence ID" value="KAG9241105.1"/>
    <property type="molecule type" value="Genomic_DNA"/>
</dbReference>
<accession>A0A9P7YWM5</accession>
<evidence type="ECO:0000256" key="1">
    <source>
        <dbReference type="SAM" id="MobiDB-lite"/>
    </source>
</evidence>
<proteinExistence type="predicted"/>
<keyword evidence="3" id="KW-1185">Reference proteome</keyword>
<dbReference type="Proteomes" id="UP000887226">
    <property type="component" value="Unassembled WGS sequence"/>
</dbReference>
<protein>
    <submittedName>
        <fullName evidence="2">Uncharacterized protein</fullName>
    </submittedName>
</protein>
<reference evidence="2" key="1">
    <citation type="journal article" date="2021" name="IMA Fungus">
        <title>Genomic characterization of three marine fungi, including Emericellopsis atlantica sp. nov. with signatures of a generalist lifestyle and marine biomass degradation.</title>
        <authorList>
            <person name="Hagestad O.C."/>
            <person name="Hou L."/>
            <person name="Andersen J.H."/>
            <person name="Hansen E.H."/>
            <person name="Altermark B."/>
            <person name="Li C."/>
            <person name="Kuhnert E."/>
            <person name="Cox R.J."/>
            <person name="Crous P.W."/>
            <person name="Spatafora J.W."/>
            <person name="Lail K."/>
            <person name="Amirebrahimi M."/>
            <person name="Lipzen A."/>
            <person name="Pangilinan J."/>
            <person name="Andreopoulos W."/>
            <person name="Hayes R.D."/>
            <person name="Ng V."/>
            <person name="Grigoriev I.V."/>
            <person name="Jackson S.A."/>
            <person name="Sutton T.D.S."/>
            <person name="Dobson A.D.W."/>
            <person name="Rama T."/>
        </authorList>
    </citation>
    <scope>NUCLEOTIDE SEQUENCE</scope>
    <source>
        <strain evidence="2">TRa3180A</strain>
    </source>
</reference>
<dbReference type="OrthoDB" id="5403747at2759"/>
<feature type="region of interest" description="Disordered" evidence="1">
    <location>
        <begin position="70"/>
        <end position="90"/>
    </location>
</feature>
<organism evidence="2 3">
    <name type="scientific">Calycina marina</name>
    <dbReference type="NCBI Taxonomy" id="1763456"/>
    <lineage>
        <taxon>Eukaryota</taxon>
        <taxon>Fungi</taxon>
        <taxon>Dikarya</taxon>
        <taxon>Ascomycota</taxon>
        <taxon>Pezizomycotina</taxon>
        <taxon>Leotiomycetes</taxon>
        <taxon>Helotiales</taxon>
        <taxon>Pezizellaceae</taxon>
        <taxon>Calycina</taxon>
    </lineage>
</organism>
<evidence type="ECO:0000313" key="2">
    <source>
        <dbReference type="EMBL" id="KAG9241105.1"/>
    </source>
</evidence>
<gene>
    <name evidence="2" type="ORF">BJ878DRAFT_522468</name>
</gene>
<feature type="compositionally biased region" description="Basic and acidic residues" evidence="1">
    <location>
        <begin position="78"/>
        <end position="90"/>
    </location>
</feature>